<keyword evidence="2" id="KW-1185">Reference proteome</keyword>
<comment type="caution">
    <text evidence="1">The sequence shown here is derived from an EMBL/GenBank/DDBJ whole genome shotgun (WGS) entry which is preliminary data.</text>
</comment>
<dbReference type="Gene3D" id="3.10.450.30">
    <property type="entry name" value="Microbial ribonucleases"/>
    <property type="match status" value="1"/>
</dbReference>
<name>A0A0B1P5U9_UNCNE</name>
<reference evidence="1 2" key="1">
    <citation type="journal article" date="2014" name="BMC Genomics">
        <title>Adaptive genomic structural variation in the grape powdery mildew pathogen, Erysiphe necator.</title>
        <authorList>
            <person name="Jones L."/>
            <person name="Riaz S."/>
            <person name="Morales-Cruz A."/>
            <person name="Amrine K.C."/>
            <person name="McGuire B."/>
            <person name="Gubler W.D."/>
            <person name="Walker M.A."/>
            <person name="Cantu D."/>
        </authorList>
    </citation>
    <scope>NUCLEOTIDE SEQUENCE [LARGE SCALE GENOMIC DNA]</scope>
    <source>
        <strain evidence="2">c</strain>
    </source>
</reference>
<dbReference type="Proteomes" id="UP000030854">
    <property type="component" value="Unassembled WGS sequence"/>
</dbReference>
<evidence type="ECO:0000313" key="1">
    <source>
        <dbReference type="EMBL" id="KHJ32054.1"/>
    </source>
</evidence>
<dbReference type="HOGENOM" id="CLU_1826727_0_0_1"/>
<gene>
    <name evidence="1" type="ORF">EV44_g5459</name>
</gene>
<proteinExistence type="predicted"/>
<protein>
    <submittedName>
        <fullName evidence="1">Uncharacterized protein</fullName>
    </submittedName>
</protein>
<organism evidence="1 2">
    <name type="scientific">Uncinula necator</name>
    <name type="common">Grape powdery mildew</name>
    <dbReference type="NCBI Taxonomy" id="52586"/>
    <lineage>
        <taxon>Eukaryota</taxon>
        <taxon>Fungi</taxon>
        <taxon>Dikarya</taxon>
        <taxon>Ascomycota</taxon>
        <taxon>Pezizomycotina</taxon>
        <taxon>Leotiomycetes</taxon>
        <taxon>Erysiphales</taxon>
        <taxon>Erysiphaceae</taxon>
        <taxon>Erysiphe</taxon>
    </lineage>
</organism>
<evidence type="ECO:0000313" key="2">
    <source>
        <dbReference type="Proteomes" id="UP000030854"/>
    </source>
</evidence>
<accession>A0A0B1P5U9</accession>
<dbReference type="EMBL" id="JNVN01002378">
    <property type="protein sequence ID" value="KHJ32054.1"/>
    <property type="molecule type" value="Genomic_DNA"/>
</dbReference>
<dbReference type="AlphaFoldDB" id="A0A0B1P5U9"/>
<sequence>MLYKGKTRAGVKCNSMFYKQSRIAAVAEKACRDVYARQGLVLETNPLAKYFRSTVKDFPGPASFFPQATGNKLTMVPITKSFFSPSRIKTFLGIRKKDYMVFGGTCTSLGIVREQSKNNFILCEAVNGGSVAHSPVEPDIL</sequence>